<sequence length="236" mass="26760">MFTGNDSFPRPSSSASSIGSHVSGISHPPGSRKRRKSTIIADVPSDVLLRRVDDWDDGQVKPQWSLLDRPHPVPTPHTTRRKKNSRFEIPPERTLENIDQLISQSTIEEEIKELKQQKRLLRNRQAALDSRQRKRHRTEELEEQKKQLTSVITDLEEALCNSRAREAELLGDKGELAAAIQQIAQYIDGLHEDKDEPIHANTIEVAELRKSNIILRETMEKIKATVEIVLTSASAS</sequence>
<reference evidence="11" key="1">
    <citation type="journal article" date="2008" name="PLoS Genet.">
        <title>Genomic islands in the pathogenic filamentous fungus Aspergillus fumigatus.</title>
        <authorList>
            <person name="Fedorova N.D."/>
            <person name="Khaldi N."/>
            <person name="Joardar V.S."/>
            <person name="Maiti R."/>
            <person name="Amedeo P."/>
            <person name="Anderson M.J."/>
            <person name="Crabtree J."/>
            <person name="Silva J.C."/>
            <person name="Badger J.H."/>
            <person name="Albarraq A."/>
            <person name="Angiuoli S."/>
            <person name="Bussey H."/>
            <person name="Bowyer P."/>
            <person name="Cotty P.J."/>
            <person name="Dyer P.S."/>
            <person name="Egan A."/>
            <person name="Galens K."/>
            <person name="Fraser-Liggett C.M."/>
            <person name="Haas B.J."/>
            <person name="Inman J.M."/>
            <person name="Kent R."/>
            <person name="Lemieux S."/>
            <person name="Malavazi I."/>
            <person name="Orvis J."/>
            <person name="Roemer T."/>
            <person name="Ronning C.M."/>
            <person name="Sundaram J.P."/>
            <person name="Sutton G."/>
            <person name="Turner G."/>
            <person name="Venter J.C."/>
            <person name="White O.R."/>
            <person name="Whitty B.R."/>
            <person name="Youngman P."/>
            <person name="Wolfe K.H."/>
            <person name="Goldman G.H."/>
            <person name="Wortman J.R."/>
            <person name="Jiang B."/>
            <person name="Denning D.W."/>
            <person name="Nierman W.C."/>
        </authorList>
    </citation>
    <scope>NUCLEOTIDE SEQUENCE [LARGE SCALE GENOMIC DNA]</scope>
    <source>
        <strain evidence="11">ATCC 1020 / DSM 3700 / CBS 544.65 / FGSC A1164 / JCM 1740 / NRRL 181 / WB 181</strain>
    </source>
</reference>
<dbReference type="VEuPathDB" id="FungiDB:NFIA_004410"/>
<protein>
    <submittedName>
        <fullName evidence="10">BZIP transcription factor, putative</fullName>
    </submittedName>
</protein>
<dbReference type="AlphaFoldDB" id="A1DK46"/>
<dbReference type="Gene3D" id="1.20.5.170">
    <property type="match status" value="1"/>
</dbReference>
<dbReference type="GO" id="GO:0005634">
    <property type="term" value="C:nucleus"/>
    <property type="evidence" value="ECO:0007669"/>
    <property type="project" value="UniProtKB-SubCell"/>
</dbReference>
<organism evidence="10 11">
    <name type="scientific">Neosartorya fischeri (strain ATCC 1020 / DSM 3700 / CBS 544.65 / FGSC A1164 / JCM 1740 / NRRL 181 / WB 181)</name>
    <name type="common">Aspergillus fischerianus</name>
    <dbReference type="NCBI Taxonomy" id="331117"/>
    <lineage>
        <taxon>Eukaryota</taxon>
        <taxon>Fungi</taxon>
        <taxon>Dikarya</taxon>
        <taxon>Ascomycota</taxon>
        <taxon>Pezizomycotina</taxon>
        <taxon>Eurotiomycetes</taxon>
        <taxon>Eurotiomycetidae</taxon>
        <taxon>Eurotiales</taxon>
        <taxon>Aspergillaceae</taxon>
        <taxon>Aspergillus</taxon>
        <taxon>Aspergillus subgen. Fumigati</taxon>
    </lineage>
</organism>
<gene>
    <name evidence="10" type="ORF">NFIA_004410</name>
</gene>
<feature type="coiled-coil region" evidence="7">
    <location>
        <begin position="104"/>
        <end position="161"/>
    </location>
</feature>
<dbReference type="Pfam" id="PF00170">
    <property type="entry name" value="bZIP_1"/>
    <property type="match status" value="1"/>
</dbReference>
<evidence type="ECO:0000256" key="1">
    <source>
        <dbReference type="ARBA" id="ARBA00004123"/>
    </source>
</evidence>
<keyword evidence="3" id="KW-0805">Transcription regulation</keyword>
<feature type="domain" description="BZIP" evidence="9">
    <location>
        <begin position="113"/>
        <end position="159"/>
    </location>
</feature>
<dbReference type="STRING" id="331117.A1DK46"/>
<proteinExistence type="inferred from homology"/>
<accession>A1DK46</accession>
<evidence type="ECO:0000256" key="8">
    <source>
        <dbReference type="SAM" id="MobiDB-lite"/>
    </source>
</evidence>
<dbReference type="HOGENOM" id="CLU_1175709_0_0_1"/>
<evidence type="ECO:0000256" key="7">
    <source>
        <dbReference type="SAM" id="Coils"/>
    </source>
</evidence>
<comment type="similarity">
    <text evidence="2">Belongs to the bZIP family.</text>
</comment>
<dbReference type="PANTHER" id="PTHR47416:SF8">
    <property type="entry name" value="BASIC-LEUCINE ZIPPER TRANSCRIPTION FACTOR E-RELATED"/>
    <property type="match status" value="1"/>
</dbReference>
<evidence type="ECO:0000313" key="11">
    <source>
        <dbReference type="Proteomes" id="UP000006702"/>
    </source>
</evidence>
<dbReference type="InterPro" id="IPR046347">
    <property type="entry name" value="bZIP_sf"/>
</dbReference>
<dbReference type="PROSITE" id="PS50217">
    <property type="entry name" value="BZIP"/>
    <property type="match status" value="1"/>
</dbReference>
<dbReference type="EMBL" id="DS027697">
    <property type="protein sequence ID" value="EAW17085.1"/>
    <property type="molecule type" value="Genomic_DNA"/>
</dbReference>
<dbReference type="GO" id="GO:0003700">
    <property type="term" value="F:DNA-binding transcription factor activity"/>
    <property type="evidence" value="ECO:0007669"/>
    <property type="project" value="InterPro"/>
</dbReference>
<keyword evidence="6" id="KW-0539">Nucleus</keyword>
<evidence type="ECO:0000256" key="5">
    <source>
        <dbReference type="ARBA" id="ARBA00023163"/>
    </source>
</evidence>
<dbReference type="SUPFAM" id="SSF57959">
    <property type="entry name" value="Leucine zipper domain"/>
    <property type="match status" value="1"/>
</dbReference>
<evidence type="ECO:0000256" key="4">
    <source>
        <dbReference type="ARBA" id="ARBA00023125"/>
    </source>
</evidence>
<dbReference type="RefSeq" id="XP_001258982.1">
    <property type="nucleotide sequence ID" value="XM_001258981.1"/>
</dbReference>
<comment type="subcellular location">
    <subcellularLocation>
        <location evidence="1">Nucleus</location>
    </subcellularLocation>
</comment>
<feature type="region of interest" description="Disordered" evidence="8">
    <location>
        <begin position="1"/>
        <end position="40"/>
    </location>
</feature>
<dbReference type="OrthoDB" id="644067at2759"/>
<evidence type="ECO:0000313" key="10">
    <source>
        <dbReference type="EMBL" id="EAW17085.1"/>
    </source>
</evidence>
<dbReference type="Proteomes" id="UP000006702">
    <property type="component" value="Unassembled WGS sequence"/>
</dbReference>
<keyword evidence="5" id="KW-0804">Transcription</keyword>
<keyword evidence="11" id="KW-1185">Reference proteome</keyword>
<evidence type="ECO:0000256" key="6">
    <source>
        <dbReference type="ARBA" id="ARBA00023242"/>
    </source>
</evidence>
<dbReference type="KEGG" id="nfi:NFIA_004410"/>
<keyword evidence="7" id="KW-0175">Coiled coil</keyword>
<dbReference type="PANTHER" id="PTHR47416">
    <property type="entry name" value="BASIC-LEUCINE ZIPPER TRANSCRIPTION FACTOR F-RELATED"/>
    <property type="match status" value="1"/>
</dbReference>
<dbReference type="SMART" id="SM00338">
    <property type="entry name" value="BRLZ"/>
    <property type="match status" value="1"/>
</dbReference>
<dbReference type="GeneID" id="4585242"/>
<name>A1DK46_NEOFI</name>
<evidence type="ECO:0000256" key="2">
    <source>
        <dbReference type="ARBA" id="ARBA00007163"/>
    </source>
</evidence>
<evidence type="ECO:0000259" key="9">
    <source>
        <dbReference type="PROSITE" id="PS50217"/>
    </source>
</evidence>
<dbReference type="GO" id="GO:0003677">
    <property type="term" value="F:DNA binding"/>
    <property type="evidence" value="ECO:0007669"/>
    <property type="project" value="UniProtKB-KW"/>
</dbReference>
<dbReference type="InterPro" id="IPR004827">
    <property type="entry name" value="bZIP"/>
</dbReference>
<feature type="compositionally biased region" description="Low complexity" evidence="8">
    <location>
        <begin position="12"/>
        <end position="27"/>
    </location>
</feature>
<dbReference type="eggNOG" id="ENOG502QVAF">
    <property type="taxonomic scope" value="Eukaryota"/>
</dbReference>
<evidence type="ECO:0000256" key="3">
    <source>
        <dbReference type="ARBA" id="ARBA00023015"/>
    </source>
</evidence>
<feature type="region of interest" description="Disordered" evidence="8">
    <location>
        <begin position="61"/>
        <end position="87"/>
    </location>
</feature>
<keyword evidence="4" id="KW-0238">DNA-binding</keyword>